<keyword evidence="4" id="KW-1185">Reference proteome</keyword>
<dbReference type="EMBL" id="UZAG01019117">
    <property type="protein sequence ID" value="VDO42440.1"/>
    <property type="molecule type" value="Genomic_DNA"/>
</dbReference>
<dbReference type="InterPro" id="IPR000742">
    <property type="entry name" value="EGF"/>
</dbReference>
<dbReference type="AlphaFoldDB" id="A0A0R3R2Z7"/>
<gene>
    <name evidence="3" type="ORF">BTMF_LOCUS12383</name>
</gene>
<dbReference type="STRING" id="42155.A0A0R3R2Z7"/>
<dbReference type="PROSITE" id="PS01186">
    <property type="entry name" value="EGF_2"/>
    <property type="match status" value="1"/>
</dbReference>
<evidence type="ECO:0000259" key="2">
    <source>
        <dbReference type="PROSITE" id="PS01186"/>
    </source>
</evidence>
<feature type="compositionally biased region" description="Polar residues" evidence="1">
    <location>
        <begin position="117"/>
        <end position="145"/>
    </location>
</feature>
<evidence type="ECO:0000313" key="4">
    <source>
        <dbReference type="Proteomes" id="UP000280834"/>
    </source>
</evidence>
<sequence length="157" mass="16964">MCHKNARCQLDGTCKCKNGYQGNGVDLCQSLLIDNEVLIVGWLTQTNNHNKVLVNVVGILVESEKKQVGKTFKNGTGVLTITKATVNREIKQDNETPSLNSVSDSGFGTLFTVMSSTKVTPTTNDRRSQQNNGMEEVTSKSTGPTEGSLEKGNITVV</sequence>
<protein>
    <submittedName>
        <fullName evidence="5">EGF-like domain-containing protein</fullName>
    </submittedName>
</protein>
<feature type="domain" description="EGF-like" evidence="2">
    <location>
        <begin position="14"/>
        <end position="28"/>
    </location>
</feature>
<feature type="region of interest" description="Disordered" evidence="1">
    <location>
        <begin position="117"/>
        <end position="157"/>
    </location>
</feature>
<evidence type="ECO:0000313" key="3">
    <source>
        <dbReference type="EMBL" id="VDO42440.1"/>
    </source>
</evidence>
<dbReference type="WBParaSite" id="BTMF_0001438701-mRNA-1">
    <property type="protein sequence ID" value="BTMF_0001438701-mRNA-1"/>
    <property type="gene ID" value="BTMF_0001438701"/>
</dbReference>
<evidence type="ECO:0000313" key="5">
    <source>
        <dbReference type="WBParaSite" id="BTMF_0001438701-mRNA-1"/>
    </source>
</evidence>
<accession>A0A0R3R2Z7</accession>
<organism evidence="5">
    <name type="scientific">Brugia timori</name>
    <dbReference type="NCBI Taxonomy" id="42155"/>
    <lineage>
        <taxon>Eukaryota</taxon>
        <taxon>Metazoa</taxon>
        <taxon>Ecdysozoa</taxon>
        <taxon>Nematoda</taxon>
        <taxon>Chromadorea</taxon>
        <taxon>Rhabditida</taxon>
        <taxon>Spirurina</taxon>
        <taxon>Spiruromorpha</taxon>
        <taxon>Filarioidea</taxon>
        <taxon>Onchocercidae</taxon>
        <taxon>Brugia</taxon>
    </lineage>
</organism>
<reference evidence="3 4" key="2">
    <citation type="submission" date="2018-11" db="EMBL/GenBank/DDBJ databases">
        <authorList>
            <consortium name="Pathogen Informatics"/>
        </authorList>
    </citation>
    <scope>NUCLEOTIDE SEQUENCE [LARGE SCALE GENOMIC DNA]</scope>
</reference>
<evidence type="ECO:0000256" key="1">
    <source>
        <dbReference type="SAM" id="MobiDB-lite"/>
    </source>
</evidence>
<name>A0A0R3R2Z7_9BILA</name>
<dbReference type="Proteomes" id="UP000280834">
    <property type="component" value="Unassembled WGS sequence"/>
</dbReference>
<reference evidence="5" key="1">
    <citation type="submission" date="2017-02" db="UniProtKB">
        <authorList>
            <consortium name="WormBaseParasite"/>
        </authorList>
    </citation>
    <scope>IDENTIFICATION</scope>
</reference>
<proteinExistence type="predicted"/>